<dbReference type="InterPro" id="IPR037185">
    <property type="entry name" value="EmrE-like"/>
</dbReference>
<gene>
    <name evidence="9" type="ORF">CFK41_02120</name>
</gene>
<comment type="subcellular location">
    <subcellularLocation>
        <location evidence="1">Membrane</location>
        <topology evidence="1">Multi-pass membrane protein</topology>
    </subcellularLocation>
</comment>
<feature type="transmembrane region" description="Helical" evidence="7">
    <location>
        <begin position="242"/>
        <end position="261"/>
    </location>
</feature>
<dbReference type="InterPro" id="IPR000620">
    <property type="entry name" value="EamA_dom"/>
</dbReference>
<evidence type="ECO:0000313" key="9">
    <source>
        <dbReference type="EMBL" id="ATG53707.1"/>
    </source>
</evidence>
<dbReference type="PANTHER" id="PTHR32322">
    <property type="entry name" value="INNER MEMBRANE TRANSPORTER"/>
    <property type="match status" value="1"/>
</dbReference>
<evidence type="ECO:0000256" key="5">
    <source>
        <dbReference type="ARBA" id="ARBA00023136"/>
    </source>
</evidence>
<evidence type="ECO:0000256" key="7">
    <source>
        <dbReference type="SAM" id="Phobius"/>
    </source>
</evidence>
<feature type="transmembrane region" description="Helical" evidence="7">
    <location>
        <begin position="171"/>
        <end position="190"/>
    </location>
</feature>
<evidence type="ECO:0000259" key="8">
    <source>
        <dbReference type="Pfam" id="PF00892"/>
    </source>
</evidence>
<dbReference type="KEGG" id="bgg:CFK41_02120"/>
<feature type="transmembrane region" description="Helical" evidence="7">
    <location>
        <begin position="139"/>
        <end position="159"/>
    </location>
</feature>
<dbReference type="RefSeq" id="WP_096798186.1">
    <property type="nucleotide sequence ID" value="NZ_CP023564.1"/>
</dbReference>
<dbReference type="InterPro" id="IPR050638">
    <property type="entry name" value="AA-Vitamin_Transporters"/>
</dbReference>
<feature type="compositionally biased region" description="Basic and acidic residues" evidence="6">
    <location>
        <begin position="328"/>
        <end position="347"/>
    </location>
</feature>
<organism evidence="9 10">
    <name type="scientific">Brachybacterium ginsengisoli</name>
    <dbReference type="NCBI Taxonomy" id="1331682"/>
    <lineage>
        <taxon>Bacteria</taxon>
        <taxon>Bacillati</taxon>
        <taxon>Actinomycetota</taxon>
        <taxon>Actinomycetes</taxon>
        <taxon>Micrococcales</taxon>
        <taxon>Dermabacteraceae</taxon>
        <taxon>Brachybacterium</taxon>
    </lineage>
</organism>
<keyword evidence="3 7" id="KW-0812">Transmembrane</keyword>
<reference evidence="9 10" key="1">
    <citation type="journal article" date="2014" name="Int. J. Syst. Evol. Microbiol.">
        <title>Brachybacterium ginsengisoli sp. nov., isolated from soil of a ginseng field.</title>
        <authorList>
            <person name="Hoang V.A."/>
            <person name="Kim Y.J."/>
            <person name="Nguyen N.L."/>
            <person name="Yang D.C."/>
        </authorList>
    </citation>
    <scope>NUCLEOTIDE SEQUENCE [LARGE SCALE GENOMIC DNA]</scope>
    <source>
        <strain evidence="9 10">DCY80</strain>
    </source>
</reference>
<evidence type="ECO:0000256" key="2">
    <source>
        <dbReference type="ARBA" id="ARBA00007362"/>
    </source>
</evidence>
<evidence type="ECO:0000256" key="6">
    <source>
        <dbReference type="SAM" id="MobiDB-lite"/>
    </source>
</evidence>
<keyword evidence="4 7" id="KW-1133">Transmembrane helix</keyword>
<dbReference type="SUPFAM" id="SSF103481">
    <property type="entry name" value="Multidrug resistance efflux transporter EmrE"/>
    <property type="match status" value="2"/>
</dbReference>
<evidence type="ECO:0000256" key="3">
    <source>
        <dbReference type="ARBA" id="ARBA00022692"/>
    </source>
</evidence>
<feature type="transmembrane region" description="Helical" evidence="7">
    <location>
        <begin position="114"/>
        <end position="133"/>
    </location>
</feature>
<feature type="domain" description="EamA" evidence="8">
    <location>
        <begin position="143"/>
        <end position="282"/>
    </location>
</feature>
<evidence type="ECO:0000313" key="10">
    <source>
        <dbReference type="Proteomes" id="UP000217889"/>
    </source>
</evidence>
<dbReference type="EMBL" id="CP023564">
    <property type="protein sequence ID" value="ATG53707.1"/>
    <property type="molecule type" value="Genomic_DNA"/>
</dbReference>
<keyword evidence="5 7" id="KW-0472">Membrane</keyword>
<dbReference type="Pfam" id="PF00892">
    <property type="entry name" value="EamA"/>
    <property type="match status" value="2"/>
</dbReference>
<evidence type="ECO:0000256" key="4">
    <source>
        <dbReference type="ARBA" id="ARBA00022989"/>
    </source>
</evidence>
<feature type="transmembrane region" description="Helical" evidence="7">
    <location>
        <begin position="63"/>
        <end position="82"/>
    </location>
</feature>
<sequence length="354" mass="36343">MPAQHRLLALVVAVLWGLNFLAINAALAQFPPLFLVAVRFALIAVPTLLFVRPPQVPWRWVLGYGLGFGVAQFAFLFLAMTLGVPPGLASLVLQASAPFTVLLGVLLTREHLGARAGLGVAVAVVGLGVVGLHRAENASLLPFLLTLLGALGWAFGNLCARQARSSEPLRLVLWMSVVPPLPALVLSLLVEGPDRISASMHGLGTSTGVHALLGLAYTVVLGTLVGSAIWSWLMAQHPAGSVAPFSMLVPVVGMSAAALVLGERAALAEVSGAVLVVGGVLAATWSPRRGRGAVEEVSGRDAEQETDQEPDVVGAVGAGGAGAGDAGLDARDAPDTPDVRGARRDAPRGSSPVP</sequence>
<feature type="transmembrane region" description="Helical" evidence="7">
    <location>
        <begin position="88"/>
        <end position="107"/>
    </location>
</feature>
<protein>
    <submittedName>
        <fullName evidence="9">EamA family transporter</fullName>
    </submittedName>
</protein>
<feature type="domain" description="EamA" evidence="8">
    <location>
        <begin position="7"/>
        <end position="130"/>
    </location>
</feature>
<dbReference type="GO" id="GO:0016020">
    <property type="term" value="C:membrane"/>
    <property type="evidence" value="ECO:0007669"/>
    <property type="project" value="UniProtKB-SubCell"/>
</dbReference>
<dbReference type="PANTHER" id="PTHR32322:SF9">
    <property type="entry name" value="AMINO-ACID METABOLITE EFFLUX PUMP-RELATED"/>
    <property type="match status" value="1"/>
</dbReference>
<evidence type="ECO:0000256" key="1">
    <source>
        <dbReference type="ARBA" id="ARBA00004141"/>
    </source>
</evidence>
<dbReference type="Proteomes" id="UP000217889">
    <property type="component" value="Chromosome"/>
</dbReference>
<feature type="compositionally biased region" description="Gly residues" evidence="6">
    <location>
        <begin position="316"/>
        <end position="325"/>
    </location>
</feature>
<accession>A0A291GU35</accession>
<name>A0A291GU35_9MICO</name>
<feature type="transmembrane region" description="Helical" evidence="7">
    <location>
        <begin position="33"/>
        <end position="51"/>
    </location>
</feature>
<keyword evidence="10" id="KW-1185">Reference proteome</keyword>
<comment type="similarity">
    <text evidence="2">Belongs to the EamA transporter family.</text>
</comment>
<proteinExistence type="inferred from homology"/>
<feature type="transmembrane region" description="Helical" evidence="7">
    <location>
        <begin position="7"/>
        <end position="27"/>
    </location>
</feature>
<dbReference type="AlphaFoldDB" id="A0A291GU35"/>
<dbReference type="OrthoDB" id="9812521at2"/>
<feature type="compositionally biased region" description="Basic and acidic residues" evidence="6">
    <location>
        <begin position="292"/>
        <end position="303"/>
    </location>
</feature>
<feature type="transmembrane region" description="Helical" evidence="7">
    <location>
        <begin position="210"/>
        <end position="230"/>
    </location>
</feature>
<feature type="region of interest" description="Disordered" evidence="6">
    <location>
        <begin position="291"/>
        <end position="354"/>
    </location>
</feature>
<feature type="transmembrane region" description="Helical" evidence="7">
    <location>
        <begin position="267"/>
        <end position="285"/>
    </location>
</feature>